<feature type="transmembrane region" description="Helical" evidence="1">
    <location>
        <begin position="30"/>
        <end position="48"/>
    </location>
</feature>
<keyword evidence="1" id="KW-0472">Membrane</keyword>
<dbReference type="EMBL" id="SJPM01000021">
    <property type="protein sequence ID" value="TWT89153.1"/>
    <property type="molecule type" value="Genomic_DNA"/>
</dbReference>
<evidence type="ECO:0000313" key="3">
    <source>
        <dbReference type="Proteomes" id="UP000316213"/>
    </source>
</evidence>
<reference evidence="2 3" key="1">
    <citation type="submission" date="2019-02" db="EMBL/GenBank/DDBJ databases">
        <title>Deep-cultivation of Planctomycetes and their phenomic and genomic characterization uncovers novel biology.</title>
        <authorList>
            <person name="Wiegand S."/>
            <person name="Jogler M."/>
            <person name="Boedeker C."/>
            <person name="Pinto D."/>
            <person name="Vollmers J."/>
            <person name="Rivas-Marin E."/>
            <person name="Kohn T."/>
            <person name="Peeters S.H."/>
            <person name="Heuer A."/>
            <person name="Rast P."/>
            <person name="Oberbeckmann S."/>
            <person name="Bunk B."/>
            <person name="Jeske O."/>
            <person name="Meyerdierks A."/>
            <person name="Storesund J.E."/>
            <person name="Kallscheuer N."/>
            <person name="Luecker S."/>
            <person name="Lage O.M."/>
            <person name="Pohl T."/>
            <person name="Merkel B.J."/>
            <person name="Hornburger P."/>
            <person name="Mueller R.-W."/>
            <person name="Bruemmer F."/>
            <person name="Labrenz M."/>
            <person name="Spormann A.M."/>
            <person name="Op Den Camp H."/>
            <person name="Overmann J."/>
            <person name="Amann R."/>
            <person name="Jetten M.S.M."/>
            <person name="Mascher T."/>
            <person name="Medema M.H."/>
            <person name="Devos D.P."/>
            <person name="Kaster A.-K."/>
            <person name="Ovreas L."/>
            <person name="Rohde M."/>
            <person name="Galperin M.Y."/>
            <person name="Jogler C."/>
        </authorList>
    </citation>
    <scope>NUCLEOTIDE SEQUENCE [LARGE SCALE GENOMIC DNA]</scope>
    <source>
        <strain evidence="2 3">Pla100</strain>
    </source>
</reference>
<gene>
    <name evidence="2" type="ORF">Pla100_57220</name>
</gene>
<keyword evidence="1" id="KW-0812">Transmembrane</keyword>
<evidence type="ECO:0000256" key="1">
    <source>
        <dbReference type="SAM" id="Phobius"/>
    </source>
</evidence>
<evidence type="ECO:0000313" key="2">
    <source>
        <dbReference type="EMBL" id="TWT89153.1"/>
    </source>
</evidence>
<dbReference type="AlphaFoldDB" id="A0A5C5ZSG7"/>
<name>A0A5C5ZSG7_9BACT</name>
<protein>
    <submittedName>
        <fullName evidence="2">Uncharacterized protein</fullName>
    </submittedName>
</protein>
<dbReference type="Proteomes" id="UP000316213">
    <property type="component" value="Unassembled WGS sequence"/>
</dbReference>
<keyword evidence="3" id="KW-1185">Reference proteome</keyword>
<proteinExistence type="predicted"/>
<accession>A0A5C5ZSG7</accession>
<keyword evidence="1" id="KW-1133">Transmembrane helix</keyword>
<comment type="caution">
    <text evidence="2">The sequence shown here is derived from an EMBL/GenBank/DDBJ whole genome shotgun (WGS) entry which is preliminary data.</text>
</comment>
<sequence>MLLHRTEPWATASARITDVESISAARLKHYLLSVPGAIATVVALVIILRELNAINDKLTLAASQATERAGGKPTSSTKLPCTDLESDDQVLLDRFSQASLS</sequence>
<organism evidence="2 3">
    <name type="scientific">Neorhodopirellula pilleata</name>
    <dbReference type="NCBI Taxonomy" id="2714738"/>
    <lineage>
        <taxon>Bacteria</taxon>
        <taxon>Pseudomonadati</taxon>
        <taxon>Planctomycetota</taxon>
        <taxon>Planctomycetia</taxon>
        <taxon>Pirellulales</taxon>
        <taxon>Pirellulaceae</taxon>
        <taxon>Neorhodopirellula</taxon>
    </lineage>
</organism>